<accession>A0A9D9IAP6</accession>
<sequence>MNKESFSVLFREDSSKESLEQQEEIIYKALVKRFGASNISYPERGWSTVTFPSLSECNGVIEFREECNSIIDIIKGIKDELNLESFSIMFPLYHDLVNYYSDYSKTFRVRDSFSCFDFAIDNSCIKEGLF</sequence>
<dbReference type="AlphaFoldDB" id="A0A9D9IAP6"/>
<organism evidence="1 2">
    <name type="scientific">Candidatus Ornithospirochaeta stercoravium</name>
    <dbReference type="NCBI Taxonomy" id="2840897"/>
    <lineage>
        <taxon>Bacteria</taxon>
        <taxon>Pseudomonadati</taxon>
        <taxon>Spirochaetota</taxon>
        <taxon>Spirochaetia</taxon>
        <taxon>Spirochaetales</taxon>
        <taxon>Spirochaetaceae</taxon>
        <taxon>Spirochaetaceae incertae sedis</taxon>
        <taxon>Candidatus Ornithospirochaeta</taxon>
    </lineage>
</organism>
<reference evidence="1" key="2">
    <citation type="journal article" date="2021" name="PeerJ">
        <title>Extensive microbial diversity within the chicken gut microbiome revealed by metagenomics and culture.</title>
        <authorList>
            <person name="Gilroy R."/>
            <person name="Ravi A."/>
            <person name="Getino M."/>
            <person name="Pursley I."/>
            <person name="Horton D.L."/>
            <person name="Alikhan N.F."/>
            <person name="Baker D."/>
            <person name="Gharbi K."/>
            <person name="Hall N."/>
            <person name="Watson M."/>
            <person name="Adriaenssens E.M."/>
            <person name="Foster-Nyarko E."/>
            <person name="Jarju S."/>
            <person name="Secka A."/>
            <person name="Antonio M."/>
            <person name="Oren A."/>
            <person name="Chaudhuri R.R."/>
            <person name="La Ragione R."/>
            <person name="Hildebrand F."/>
            <person name="Pallen M.J."/>
        </authorList>
    </citation>
    <scope>NUCLEOTIDE SEQUENCE</scope>
    <source>
        <strain evidence="1">14700</strain>
    </source>
</reference>
<protein>
    <submittedName>
        <fullName evidence="1">Uncharacterized protein</fullName>
    </submittedName>
</protein>
<comment type="caution">
    <text evidence="1">The sequence shown here is derived from an EMBL/GenBank/DDBJ whole genome shotgun (WGS) entry which is preliminary data.</text>
</comment>
<dbReference type="EMBL" id="JADIMF010000045">
    <property type="protein sequence ID" value="MBO8468700.1"/>
    <property type="molecule type" value="Genomic_DNA"/>
</dbReference>
<name>A0A9D9IAP6_9SPIO</name>
<reference evidence="1" key="1">
    <citation type="submission" date="2020-10" db="EMBL/GenBank/DDBJ databases">
        <authorList>
            <person name="Gilroy R."/>
        </authorList>
    </citation>
    <scope>NUCLEOTIDE SEQUENCE</scope>
    <source>
        <strain evidence="1">14700</strain>
    </source>
</reference>
<evidence type="ECO:0000313" key="1">
    <source>
        <dbReference type="EMBL" id="MBO8468700.1"/>
    </source>
</evidence>
<evidence type="ECO:0000313" key="2">
    <source>
        <dbReference type="Proteomes" id="UP000810292"/>
    </source>
</evidence>
<proteinExistence type="predicted"/>
<gene>
    <name evidence="1" type="ORF">IAA72_02815</name>
</gene>
<dbReference type="Proteomes" id="UP000810292">
    <property type="component" value="Unassembled WGS sequence"/>
</dbReference>